<organism evidence="2 3">
    <name type="scientific">Aspergillus parasiticus</name>
    <dbReference type="NCBI Taxonomy" id="5067"/>
    <lineage>
        <taxon>Eukaryota</taxon>
        <taxon>Fungi</taxon>
        <taxon>Dikarya</taxon>
        <taxon>Ascomycota</taxon>
        <taxon>Pezizomycotina</taxon>
        <taxon>Eurotiomycetes</taxon>
        <taxon>Eurotiomycetidae</taxon>
        <taxon>Eurotiales</taxon>
        <taxon>Aspergillaceae</taxon>
        <taxon>Aspergillus</taxon>
        <taxon>Aspergillus subgen. Circumdati</taxon>
    </lineage>
</organism>
<protein>
    <submittedName>
        <fullName evidence="2">Uncharacterized protein</fullName>
    </submittedName>
</protein>
<feature type="region of interest" description="Disordered" evidence="1">
    <location>
        <begin position="156"/>
        <end position="193"/>
    </location>
</feature>
<evidence type="ECO:0000313" key="2">
    <source>
        <dbReference type="EMBL" id="KAB8206121.1"/>
    </source>
</evidence>
<accession>A0A5N6DLY1</accession>
<dbReference type="Proteomes" id="UP000326532">
    <property type="component" value="Unassembled WGS sequence"/>
</dbReference>
<name>A0A5N6DLY1_ASPPA</name>
<keyword evidence="3" id="KW-1185">Reference proteome</keyword>
<gene>
    <name evidence="2" type="ORF">BDV34DRAFT_90196</name>
</gene>
<evidence type="ECO:0000313" key="3">
    <source>
        <dbReference type="Proteomes" id="UP000326532"/>
    </source>
</evidence>
<sequence>MSKALNAALTNTREATKTLKECESHLEALDGLQTAEDKHAVLDPIVHDIDFVIAPRFEHLSHVYRQLKPENVNKWTKEEFGKVQEAHLEFFKAARDYIVILRDKGPSKDIYKSITEGKLLRIRHVMNDDLACNIDRRFLPPQMTVYSEEKNAKSQIIADWDKDDNDEDNDEDNDDDNDDDNGGDNGYKWDDDDDDNGERGLKYYVGGNTGDMWIKLAEVLVSALWPWNGGRGLLLAY</sequence>
<dbReference type="AlphaFoldDB" id="A0A5N6DLY1"/>
<evidence type="ECO:0000256" key="1">
    <source>
        <dbReference type="SAM" id="MobiDB-lite"/>
    </source>
</evidence>
<feature type="compositionally biased region" description="Acidic residues" evidence="1">
    <location>
        <begin position="161"/>
        <end position="182"/>
    </location>
</feature>
<reference evidence="2 3" key="1">
    <citation type="submission" date="2019-04" db="EMBL/GenBank/DDBJ databases">
        <title>Fungal friends and foes A comparative genomics study of 23 Aspergillus species from section Flavi.</title>
        <authorList>
            <consortium name="DOE Joint Genome Institute"/>
            <person name="Kjaerbolling I."/>
            <person name="Vesth T.C."/>
            <person name="Frisvad J.C."/>
            <person name="Nybo J.L."/>
            <person name="Theobald S."/>
            <person name="Kildgaard S."/>
            <person name="Petersen T.I."/>
            <person name="Kuo A."/>
            <person name="Sato A."/>
            <person name="Lyhne E.K."/>
            <person name="Kogle M.E."/>
            <person name="Wiebenga A."/>
            <person name="Kun R.S."/>
            <person name="Lubbers R.J."/>
            <person name="Makela M.R."/>
            <person name="Barry K."/>
            <person name="Chovatia M."/>
            <person name="Clum A."/>
            <person name="Daum C."/>
            <person name="Haridas S."/>
            <person name="He G."/>
            <person name="LaButti K."/>
            <person name="Lipzen A."/>
            <person name="Mondo S."/>
            <person name="Pangilinan J."/>
            <person name="Riley R."/>
            <person name="Salamov A."/>
            <person name="Simmons B.A."/>
            <person name="Magnuson J.K."/>
            <person name="Henrissat B."/>
            <person name="Mortensen U.H."/>
            <person name="Larsen T.O."/>
            <person name="De vries R.P."/>
            <person name="Grigoriev I.V."/>
            <person name="Machida M."/>
            <person name="Baker S.E."/>
            <person name="Andersen M.R."/>
        </authorList>
    </citation>
    <scope>NUCLEOTIDE SEQUENCE [LARGE SCALE GENOMIC DNA]</scope>
    <source>
        <strain evidence="2 3">CBS 117618</strain>
    </source>
</reference>
<dbReference type="EMBL" id="ML734965">
    <property type="protein sequence ID" value="KAB8206121.1"/>
    <property type="molecule type" value="Genomic_DNA"/>
</dbReference>
<dbReference type="VEuPathDB" id="FungiDB:BDV34DRAFT_90196"/>
<proteinExistence type="predicted"/>